<keyword evidence="13" id="KW-0811">Translocation</keyword>
<dbReference type="PANTHER" id="PTHR10130">
    <property type="entry name" value="PEROXISOMAL TARGETING SIGNAL 1 RECEPTOR PEX5"/>
    <property type="match status" value="1"/>
</dbReference>
<keyword evidence="8" id="KW-0677">Repeat</keyword>
<evidence type="ECO:0000256" key="12">
    <source>
        <dbReference type="ARBA" id="ARBA00022966"/>
    </source>
</evidence>
<evidence type="ECO:0000256" key="16">
    <source>
        <dbReference type="ARBA" id="ARBA00032505"/>
    </source>
</evidence>
<comment type="function">
    <text evidence="17">In addition to promoting peroxisomal translocation of proteins containing a PTS1 peroxisomal targeting signal, mediates peroxisomal import of proteins containing a C-terminal PTS2-type peroxisomal targeting signal via its interaction with PEX7. Interaction with PEX7 only takes place when PEX7 is associated with cargo proteins containing a PTS2 peroxisomal targeting signal. PEX7 along with PTS2-containing cargo proteins are then translocated through the PEX13-PEX14 docking complex together with PEX5.</text>
</comment>
<evidence type="ECO:0000256" key="8">
    <source>
        <dbReference type="ARBA" id="ARBA00022737"/>
    </source>
</evidence>
<dbReference type="Ensembl" id="ENSGACT00000046419.1">
    <property type="protein sequence ID" value="ENSGACP00000041016.1"/>
    <property type="gene ID" value="ENSGACG00000009907.2"/>
</dbReference>
<dbReference type="AlphaFoldDB" id="A0AAQ4PQ36"/>
<reference evidence="20" key="2">
    <citation type="submission" date="2025-08" db="UniProtKB">
        <authorList>
            <consortium name="Ensembl"/>
        </authorList>
    </citation>
    <scope>IDENTIFICATION</scope>
</reference>
<protein>
    <recommendedName>
        <fullName evidence="4">Peroxisomal targeting signal 1 receptor</fullName>
    </recommendedName>
    <alternativeName>
        <fullName evidence="15">PTS1-BP</fullName>
    </alternativeName>
    <alternativeName>
        <fullName evidence="16">Peroxin-5</fullName>
    </alternativeName>
</protein>
<evidence type="ECO:0000256" key="6">
    <source>
        <dbReference type="ARBA" id="ARBA00022490"/>
    </source>
</evidence>
<evidence type="ECO:0000256" key="2">
    <source>
        <dbReference type="ARBA" id="ARBA00004514"/>
    </source>
</evidence>
<evidence type="ECO:0000313" key="21">
    <source>
        <dbReference type="Proteomes" id="UP000007635"/>
    </source>
</evidence>
<evidence type="ECO:0000256" key="15">
    <source>
        <dbReference type="ARBA" id="ARBA00030232"/>
    </source>
</evidence>
<keyword evidence="12" id="KW-0882">Thioester bond</keyword>
<keyword evidence="14" id="KW-0576">Peroxisome</keyword>
<reference evidence="20" key="3">
    <citation type="submission" date="2025-09" db="UniProtKB">
        <authorList>
            <consortium name="Ensembl"/>
        </authorList>
    </citation>
    <scope>IDENTIFICATION</scope>
</reference>
<keyword evidence="5" id="KW-0813">Transport</keyword>
<keyword evidence="21" id="KW-1185">Reference proteome</keyword>
<dbReference type="SMART" id="SM00028">
    <property type="entry name" value="TPR"/>
    <property type="match status" value="4"/>
</dbReference>
<feature type="repeat" description="TPR" evidence="19">
    <location>
        <begin position="474"/>
        <end position="507"/>
    </location>
</feature>
<dbReference type="GO" id="GO:0016560">
    <property type="term" value="P:protein import into peroxisome matrix, docking"/>
    <property type="evidence" value="ECO:0007669"/>
    <property type="project" value="TreeGrafter"/>
</dbReference>
<evidence type="ECO:0000256" key="10">
    <source>
        <dbReference type="ARBA" id="ARBA00022843"/>
    </source>
</evidence>
<dbReference type="Proteomes" id="UP000007635">
    <property type="component" value="Chromosome XX"/>
</dbReference>
<evidence type="ECO:0000256" key="14">
    <source>
        <dbReference type="ARBA" id="ARBA00023140"/>
    </source>
</evidence>
<dbReference type="GO" id="GO:0005782">
    <property type="term" value="C:peroxisomal matrix"/>
    <property type="evidence" value="ECO:0007669"/>
    <property type="project" value="UniProtKB-SubCell"/>
</dbReference>
<evidence type="ECO:0000256" key="4">
    <source>
        <dbReference type="ARBA" id="ARBA00018416"/>
    </source>
</evidence>
<dbReference type="PROSITE" id="PS50005">
    <property type="entry name" value="TPR"/>
    <property type="match status" value="2"/>
</dbReference>
<keyword evidence="9 19" id="KW-0802">TPR repeat</keyword>
<sequence length="640" mass="71277">MAMRDLVEAECGGANPLMKLTSHMTKEGGAWRHLSTPAIPPSPIEIATEEELVNEFLQAPPRPPHTFDMGQLLEEMQQIDQQSYRQAPQRDVAALALSGDWTEEFISGPDSAAAPGILALGDATDADWTKEFIAEAADPGRWAEEYLEQSEEKLWLGDLGDQEKEWTKEYQPGEELKQTANELVSKVDDPKLQNTEFLRFIRQIGEGSVTVESRTDKQLKDKAQAAEAQSWASNLNQVSQDSAEAWVDEFATSGPDFQQAKAAVESDVDFWEKLQQEWEEMAKRDAESHPWLSDFDQLLSSSYDKGYQFEEDNPYLSNPDPLSEGVKRMEAGDIPGAVRFFESAVQREPENQLAWQYLGTCQAENEQEFAAISALRRCIELKNDNLTALMSLAVSFTNESLHRQACETLRDWLKHNPKYRSVWEQNEGESRQEGAREKEREKERFGSLLPESLFTDVQSLFLQAANSDPAQVDPQLQCGLGVLFNLSGEYDKAVDCFSAALSVTPQDYLLWNKLGATLANGSRSEEAVAAYRRALELQPGFIRSRYNLGISCVNLGAHREAVEHFLEALSLQRQAAGDGARAARGPGGAAATVMSDNIWSTLRMALSMMGESPLYAAADRRDLDTLLAHFSQREVGGGTE</sequence>
<feature type="repeat" description="TPR" evidence="19">
    <location>
        <begin position="508"/>
        <end position="541"/>
    </location>
</feature>
<dbReference type="InterPro" id="IPR024111">
    <property type="entry name" value="PEX5/PEX5L"/>
</dbReference>
<evidence type="ECO:0000256" key="17">
    <source>
        <dbReference type="ARBA" id="ARBA00046072"/>
    </source>
</evidence>
<keyword evidence="11" id="KW-0653">Protein transport</keyword>
<proteinExistence type="inferred from homology"/>
<keyword evidence="7" id="KW-1017">Isopeptide bond</keyword>
<evidence type="ECO:0000256" key="13">
    <source>
        <dbReference type="ARBA" id="ARBA00023010"/>
    </source>
</evidence>
<evidence type="ECO:0000256" key="9">
    <source>
        <dbReference type="ARBA" id="ARBA00022803"/>
    </source>
</evidence>
<evidence type="ECO:0000313" key="20">
    <source>
        <dbReference type="Ensembl" id="ENSGACP00000041016.1"/>
    </source>
</evidence>
<dbReference type="Pfam" id="PF13432">
    <property type="entry name" value="TPR_16"/>
    <property type="match status" value="1"/>
</dbReference>
<dbReference type="InterPro" id="IPR011990">
    <property type="entry name" value="TPR-like_helical_dom_sf"/>
</dbReference>
<keyword evidence="10" id="KW-0832">Ubl conjugation</keyword>
<comment type="similarity">
    <text evidence="3">Belongs to the peroxisomal targeting signal receptor family.</text>
</comment>
<dbReference type="GeneTree" id="ENSGT00940000156605"/>
<name>A0AAQ4PQ36_GASAC</name>
<dbReference type="GO" id="GO:0005052">
    <property type="term" value="F:peroxisome matrix targeting signal-1 binding"/>
    <property type="evidence" value="ECO:0007669"/>
    <property type="project" value="TreeGrafter"/>
</dbReference>
<organism evidence="20 21">
    <name type="scientific">Gasterosteus aculeatus aculeatus</name>
    <name type="common">three-spined stickleback</name>
    <dbReference type="NCBI Taxonomy" id="481459"/>
    <lineage>
        <taxon>Eukaryota</taxon>
        <taxon>Metazoa</taxon>
        <taxon>Chordata</taxon>
        <taxon>Craniata</taxon>
        <taxon>Vertebrata</taxon>
        <taxon>Euteleostomi</taxon>
        <taxon>Actinopterygii</taxon>
        <taxon>Neopterygii</taxon>
        <taxon>Teleostei</taxon>
        <taxon>Neoteleostei</taxon>
        <taxon>Acanthomorphata</taxon>
        <taxon>Eupercaria</taxon>
        <taxon>Perciformes</taxon>
        <taxon>Cottioidei</taxon>
        <taxon>Gasterosteales</taxon>
        <taxon>Gasterosteidae</taxon>
        <taxon>Gasterosteus</taxon>
    </lineage>
</organism>
<evidence type="ECO:0000256" key="18">
    <source>
        <dbReference type="ARBA" id="ARBA00046106"/>
    </source>
</evidence>
<keyword evidence="6" id="KW-0963">Cytoplasm</keyword>
<reference evidence="20 21" key="1">
    <citation type="journal article" date="2021" name="G3 (Bethesda)">
        <title>Improved contiguity of the threespine stickleback genome using long-read sequencing.</title>
        <authorList>
            <person name="Nath S."/>
            <person name="Shaw D.E."/>
            <person name="White M.A."/>
        </authorList>
    </citation>
    <scope>NUCLEOTIDE SEQUENCE [LARGE SCALE GENOMIC DNA]</scope>
    <source>
        <strain evidence="20 21">Lake Benthic</strain>
    </source>
</reference>
<evidence type="ECO:0000256" key="11">
    <source>
        <dbReference type="ARBA" id="ARBA00022927"/>
    </source>
</evidence>
<comment type="function">
    <text evidence="18">Receptor that mediates peroxisomal import of proteins containing a C-terminal PTS1-type tripeptide peroxisomal targeting signal (SKL-type). Binds to cargo proteins containing a PTS1 peroxisomal targeting signal in the cytosol, and translocates them into the peroxisome matrix by passing through the PEX13-PEX14 docking complex along with cargo proteins. PEX5 receptor is then retrotranslocated into the cytosol, leading to release of bound cargo in the peroxisome matrix, and reset for a subsequent peroxisome import cycle.</text>
</comment>
<dbReference type="PANTHER" id="PTHR10130:SF2">
    <property type="entry name" value="PEROXISOMAL TARGETING SIGNAL 1 RECEPTOR"/>
    <property type="match status" value="1"/>
</dbReference>
<dbReference type="FunFam" id="1.25.40.10:FF:000034">
    <property type="entry name" value="Peroxisomal biogenesis factor 5 isoform 1"/>
    <property type="match status" value="1"/>
</dbReference>
<dbReference type="GO" id="GO:0005829">
    <property type="term" value="C:cytosol"/>
    <property type="evidence" value="ECO:0007669"/>
    <property type="project" value="UniProtKB-SubCell"/>
</dbReference>
<dbReference type="Pfam" id="PF13181">
    <property type="entry name" value="TPR_8"/>
    <property type="match status" value="1"/>
</dbReference>
<evidence type="ECO:0000256" key="19">
    <source>
        <dbReference type="PROSITE-ProRule" id="PRU00339"/>
    </source>
</evidence>
<dbReference type="GO" id="GO:0005778">
    <property type="term" value="C:peroxisomal membrane"/>
    <property type="evidence" value="ECO:0007669"/>
    <property type="project" value="TreeGrafter"/>
</dbReference>
<dbReference type="Gene3D" id="1.25.40.10">
    <property type="entry name" value="Tetratricopeptide repeat domain"/>
    <property type="match status" value="1"/>
</dbReference>
<evidence type="ECO:0000256" key="1">
    <source>
        <dbReference type="ARBA" id="ARBA00004253"/>
    </source>
</evidence>
<dbReference type="SUPFAM" id="SSF48452">
    <property type="entry name" value="TPR-like"/>
    <property type="match status" value="1"/>
</dbReference>
<comment type="subcellular location">
    <subcellularLocation>
        <location evidence="2">Cytoplasm</location>
        <location evidence="2">Cytosol</location>
    </subcellularLocation>
    <subcellularLocation>
        <location evidence="1">Peroxisome matrix</location>
    </subcellularLocation>
</comment>
<evidence type="ECO:0000256" key="5">
    <source>
        <dbReference type="ARBA" id="ARBA00022448"/>
    </source>
</evidence>
<accession>A0AAQ4PQ36</accession>
<dbReference type="InterPro" id="IPR019734">
    <property type="entry name" value="TPR_rpt"/>
</dbReference>
<evidence type="ECO:0000256" key="3">
    <source>
        <dbReference type="ARBA" id="ARBA00005348"/>
    </source>
</evidence>
<evidence type="ECO:0000256" key="7">
    <source>
        <dbReference type="ARBA" id="ARBA00022499"/>
    </source>
</evidence>